<keyword evidence="2" id="KW-1185">Reference proteome</keyword>
<name>A0AB34JTZ4_PRYPA</name>
<proteinExistence type="predicted"/>
<protein>
    <submittedName>
        <fullName evidence="1">Uncharacterized protein</fullName>
    </submittedName>
</protein>
<dbReference type="EMBL" id="JBGBPQ010000005">
    <property type="protein sequence ID" value="KAL1524363.1"/>
    <property type="molecule type" value="Genomic_DNA"/>
</dbReference>
<organism evidence="1 2">
    <name type="scientific">Prymnesium parvum</name>
    <name type="common">Toxic golden alga</name>
    <dbReference type="NCBI Taxonomy" id="97485"/>
    <lineage>
        <taxon>Eukaryota</taxon>
        <taxon>Haptista</taxon>
        <taxon>Haptophyta</taxon>
        <taxon>Prymnesiophyceae</taxon>
        <taxon>Prymnesiales</taxon>
        <taxon>Prymnesiaceae</taxon>
        <taxon>Prymnesium</taxon>
    </lineage>
</organism>
<dbReference type="Proteomes" id="UP001515480">
    <property type="component" value="Unassembled WGS sequence"/>
</dbReference>
<comment type="caution">
    <text evidence="1">The sequence shown here is derived from an EMBL/GenBank/DDBJ whole genome shotgun (WGS) entry which is preliminary data.</text>
</comment>
<evidence type="ECO:0000313" key="1">
    <source>
        <dbReference type="EMBL" id="KAL1524363.1"/>
    </source>
</evidence>
<accession>A0AB34JTZ4</accession>
<dbReference type="AlphaFoldDB" id="A0AB34JTZ4"/>
<evidence type="ECO:0000313" key="2">
    <source>
        <dbReference type="Proteomes" id="UP001515480"/>
    </source>
</evidence>
<sequence length="80" mass="9264">MLLDAKAWDDFRKLVYSTYRNMAVRQQLLRDEESVPYLLRKHYEVASKGFATVGEAAYGTQSDPCASIYERMAEGRDFAY</sequence>
<gene>
    <name evidence="1" type="ORF">AB1Y20_019260</name>
</gene>
<reference evidence="1 2" key="1">
    <citation type="journal article" date="2024" name="Science">
        <title>Giant polyketide synthase enzymes in the biosynthesis of giant marine polyether toxins.</title>
        <authorList>
            <person name="Fallon T.R."/>
            <person name="Shende V.V."/>
            <person name="Wierzbicki I.H."/>
            <person name="Pendleton A.L."/>
            <person name="Watervoot N.F."/>
            <person name="Auber R.P."/>
            <person name="Gonzalez D.J."/>
            <person name="Wisecaver J.H."/>
            <person name="Moore B.S."/>
        </authorList>
    </citation>
    <scope>NUCLEOTIDE SEQUENCE [LARGE SCALE GENOMIC DNA]</scope>
    <source>
        <strain evidence="1 2">12B1</strain>
    </source>
</reference>